<evidence type="ECO:0000313" key="3">
    <source>
        <dbReference type="Proteomes" id="UP000518266"/>
    </source>
</evidence>
<feature type="compositionally biased region" description="Basic residues" evidence="1">
    <location>
        <begin position="57"/>
        <end position="69"/>
    </location>
</feature>
<feature type="region of interest" description="Disordered" evidence="1">
    <location>
        <begin position="46"/>
        <end position="86"/>
    </location>
</feature>
<feature type="compositionally biased region" description="Basic and acidic residues" evidence="1">
    <location>
        <begin position="230"/>
        <end position="251"/>
    </location>
</feature>
<accession>A0A7J5ZIT1</accession>
<comment type="caution">
    <text evidence="2">The sequence shown here is derived from an EMBL/GenBank/DDBJ whole genome shotgun (WGS) entry which is preliminary data.</text>
</comment>
<gene>
    <name evidence="2" type="ORF">F7725_001256</name>
</gene>
<organism evidence="2 3">
    <name type="scientific">Dissostichus mawsoni</name>
    <name type="common">Antarctic cod</name>
    <dbReference type="NCBI Taxonomy" id="36200"/>
    <lineage>
        <taxon>Eukaryota</taxon>
        <taxon>Metazoa</taxon>
        <taxon>Chordata</taxon>
        <taxon>Craniata</taxon>
        <taxon>Vertebrata</taxon>
        <taxon>Euteleostomi</taxon>
        <taxon>Actinopterygii</taxon>
        <taxon>Neopterygii</taxon>
        <taxon>Teleostei</taxon>
        <taxon>Neoteleostei</taxon>
        <taxon>Acanthomorphata</taxon>
        <taxon>Eupercaria</taxon>
        <taxon>Perciformes</taxon>
        <taxon>Notothenioidei</taxon>
        <taxon>Nototheniidae</taxon>
        <taxon>Dissostichus</taxon>
    </lineage>
</organism>
<protein>
    <submittedName>
        <fullName evidence="2">Uncharacterized protein</fullName>
    </submittedName>
</protein>
<evidence type="ECO:0000256" key="1">
    <source>
        <dbReference type="SAM" id="MobiDB-lite"/>
    </source>
</evidence>
<dbReference type="EMBL" id="JAAKFY010000002">
    <property type="protein sequence ID" value="KAF3861001.1"/>
    <property type="molecule type" value="Genomic_DNA"/>
</dbReference>
<dbReference type="Proteomes" id="UP000518266">
    <property type="component" value="Unassembled WGS sequence"/>
</dbReference>
<feature type="region of interest" description="Disordered" evidence="1">
    <location>
        <begin position="222"/>
        <end position="251"/>
    </location>
</feature>
<reference evidence="2 3" key="1">
    <citation type="submission" date="2020-03" db="EMBL/GenBank/DDBJ databases">
        <title>Dissostichus mawsoni Genome sequencing and assembly.</title>
        <authorList>
            <person name="Park H."/>
        </authorList>
    </citation>
    <scope>NUCLEOTIDE SEQUENCE [LARGE SCALE GENOMIC DNA]</scope>
    <source>
        <strain evidence="2">DM0001</strain>
        <tissue evidence="2">Muscle</tissue>
    </source>
</reference>
<evidence type="ECO:0000313" key="2">
    <source>
        <dbReference type="EMBL" id="KAF3861001.1"/>
    </source>
</evidence>
<feature type="compositionally biased region" description="Basic and acidic residues" evidence="1">
    <location>
        <begin position="156"/>
        <end position="199"/>
    </location>
</feature>
<proteinExistence type="predicted"/>
<feature type="region of interest" description="Disordered" evidence="1">
    <location>
        <begin position="124"/>
        <end position="200"/>
    </location>
</feature>
<dbReference type="AlphaFoldDB" id="A0A7J5ZIT1"/>
<name>A0A7J5ZIT1_DISMA</name>
<sequence>MEDKDRYGEGGDNEEEQVLQKRCTHIRNLPVEHDCVFPRAMKEIGLHQLSRGQPKQHMGRKRRRRRRGGGLHVKPSEGPGLPPLCRPRSCVGTAPASSSSPVLIQSRGSMVSVTGMDSRKLVLWTREEERRPSSRGSCGPRPPRRHAEAQTLIPLRLRESHRDQPPRSDCPHSPPRERREGCWESEEGSERELDEESQKWGDVLWGEEEALWGEEEALWGEEEALWGERGSGRREADMLPEDRSLSEDLKA</sequence>
<keyword evidence="3" id="KW-1185">Reference proteome</keyword>